<dbReference type="Pfam" id="PF06985">
    <property type="entry name" value="HET"/>
    <property type="match status" value="1"/>
</dbReference>
<evidence type="ECO:0000313" key="3">
    <source>
        <dbReference type="EMBL" id="KAK4122995.1"/>
    </source>
</evidence>
<dbReference type="Gene3D" id="1.25.40.20">
    <property type="entry name" value="Ankyrin repeat-containing domain"/>
    <property type="match status" value="2"/>
</dbReference>
<dbReference type="GeneID" id="87827337"/>
<dbReference type="InterPro" id="IPR036770">
    <property type="entry name" value="Ankyrin_rpt-contain_sf"/>
</dbReference>
<dbReference type="PANTHER" id="PTHR24148">
    <property type="entry name" value="ANKYRIN REPEAT DOMAIN-CONTAINING PROTEIN 39 HOMOLOG-RELATED"/>
    <property type="match status" value="1"/>
</dbReference>
<organism evidence="3 4">
    <name type="scientific">Parathielavia appendiculata</name>
    <dbReference type="NCBI Taxonomy" id="2587402"/>
    <lineage>
        <taxon>Eukaryota</taxon>
        <taxon>Fungi</taxon>
        <taxon>Dikarya</taxon>
        <taxon>Ascomycota</taxon>
        <taxon>Pezizomycotina</taxon>
        <taxon>Sordariomycetes</taxon>
        <taxon>Sordariomycetidae</taxon>
        <taxon>Sordariales</taxon>
        <taxon>Chaetomiaceae</taxon>
        <taxon>Parathielavia</taxon>
    </lineage>
</organism>
<dbReference type="PROSITE" id="PS50297">
    <property type="entry name" value="ANK_REP_REGION"/>
    <property type="match status" value="2"/>
</dbReference>
<name>A0AAN6TZ80_9PEZI</name>
<accession>A0AAN6TZ80</accession>
<dbReference type="InterPro" id="IPR010730">
    <property type="entry name" value="HET"/>
</dbReference>
<dbReference type="SUPFAM" id="SSF48403">
    <property type="entry name" value="Ankyrin repeat"/>
    <property type="match status" value="1"/>
</dbReference>
<dbReference type="AlphaFoldDB" id="A0AAN6TZ80"/>
<gene>
    <name evidence="3" type="ORF">N657DRAFT_619473</name>
</gene>
<dbReference type="PROSITE" id="PS50088">
    <property type="entry name" value="ANK_REPEAT"/>
    <property type="match status" value="2"/>
</dbReference>
<dbReference type="Proteomes" id="UP001302602">
    <property type="component" value="Unassembled WGS sequence"/>
</dbReference>
<feature type="domain" description="Heterokaryon incompatibility" evidence="2">
    <location>
        <begin position="47"/>
        <end position="178"/>
    </location>
</feature>
<keyword evidence="1" id="KW-0040">ANK repeat</keyword>
<dbReference type="SMART" id="SM00248">
    <property type="entry name" value="ANK"/>
    <property type="match status" value="3"/>
</dbReference>
<dbReference type="InterPro" id="IPR002110">
    <property type="entry name" value="Ankyrin_rpt"/>
</dbReference>
<evidence type="ECO:0000259" key="2">
    <source>
        <dbReference type="Pfam" id="PF06985"/>
    </source>
</evidence>
<dbReference type="PANTHER" id="PTHR24148:SF78">
    <property type="entry name" value="HETEROKARYON INCOMPATIBILITY DOMAIN-CONTAINING PROTEIN"/>
    <property type="match status" value="1"/>
</dbReference>
<dbReference type="Pfam" id="PF12796">
    <property type="entry name" value="Ank_2"/>
    <property type="match status" value="1"/>
</dbReference>
<reference evidence="3" key="2">
    <citation type="submission" date="2023-05" db="EMBL/GenBank/DDBJ databases">
        <authorList>
            <consortium name="Lawrence Berkeley National Laboratory"/>
            <person name="Steindorff A."/>
            <person name="Hensen N."/>
            <person name="Bonometti L."/>
            <person name="Westerberg I."/>
            <person name="Brannstrom I.O."/>
            <person name="Guillou S."/>
            <person name="Cros-Aarteil S."/>
            <person name="Calhoun S."/>
            <person name="Haridas S."/>
            <person name="Kuo A."/>
            <person name="Mondo S."/>
            <person name="Pangilinan J."/>
            <person name="Riley R."/>
            <person name="Labutti K."/>
            <person name="Andreopoulos B."/>
            <person name="Lipzen A."/>
            <person name="Chen C."/>
            <person name="Yanf M."/>
            <person name="Daum C."/>
            <person name="Ng V."/>
            <person name="Clum A."/>
            <person name="Ohm R."/>
            <person name="Martin F."/>
            <person name="Silar P."/>
            <person name="Natvig D."/>
            <person name="Lalanne C."/>
            <person name="Gautier V."/>
            <person name="Ament-Velasquez S.L."/>
            <person name="Kruys A."/>
            <person name="Hutchinson M.I."/>
            <person name="Powell A.J."/>
            <person name="Barry K."/>
            <person name="Miller A.N."/>
            <person name="Grigoriev I.V."/>
            <person name="Debuchy R."/>
            <person name="Gladieux P."/>
            <person name="Thoren M.H."/>
            <person name="Johannesson H."/>
        </authorList>
    </citation>
    <scope>NUCLEOTIDE SEQUENCE</scope>
    <source>
        <strain evidence="3">CBS 731.68</strain>
    </source>
</reference>
<reference evidence="3" key="1">
    <citation type="journal article" date="2023" name="Mol. Phylogenet. Evol.">
        <title>Genome-scale phylogeny and comparative genomics of the fungal order Sordariales.</title>
        <authorList>
            <person name="Hensen N."/>
            <person name="Bonometti L."/>
            <person name="Westerberg I."/>
            <person name="Brannstrom I.O."/>
            <person name="Guillou S."/>
            <person name="Cros-Aarteil S."/>
            <person name="Calhoun S."/>
            <person name="Haridas S."/>
            <person name="Kuo A."/>
            <person name="Mondo S."/>
            <person name="Pangilinan J."/>
            <person name="Riley R."/>
            <person name="LaButti K."/>
            <person name="Andreopoulos B."/>
            <person name="Lipzen A."/>
            <person name="Chen C."/>
            <person name="Yan M."/>
            <person name="Daum C."/>
            <person name="Ng V."/>
            <person name="Clum A."/>
            <person name="Steindorff A."/>
            <person name="Ohm R.A."/>
            <person name="Martin F."/>
            <person name="Silar P."/>
            <person name="Natvig D.O."/>
            <person name="Lalanne C."/>
            <person name="Gautier V."/>
            <person name="Ament-Velasquez S.L."/>
            <person name="Kruys A."/>
            <person name="Hutchinson M.I."/>
            <person name="Powell A.J."/>
            <person name="Barry K."/>
            <person name="Miller A.N."/>
            <person name="Grigoriev I.V."/>
            <person name="Debuchy R."/>
            <person name="Gladieux P."/>
            <person name="Hiltunen Thoren M."/>
            <person name="Johannesson H."/>
        </authorList>
    </citation>
    <scope>NUCLEOTIDE SEQUENCE</scope>
    <source>
        <strain evidence="3">CBS 731.68</strain>
    </source>
</reference>
<feature type="repeat" description="ANK" evidence="1">
    <location>
        <begin position="556"/>
        <end position="588"/>
    </location>
</feature>
<dbReference type="EMBL" id="MU853229">
    <property type="protein sequence ID" value="KAK4122995.1"/>
    <property type="molecule type" value="Genomic_DNA"/>
</dbReference>
<protein>
    <recommendedName>
        <fullName evidence="2">Heterokaryon incompatibility domain-containing protein</fullName>
    </recommendedName>
</protein>
<dbReference type="RefSeq" id="XP_062646766.1">
    <property type="nucleotide sequence ID" value="XM_062790567.1"/>
</dbReference>
<comment type="caution">
    <text evidence="3">The sequence shown here is derived from an EMBL/GenBank/DDBJ whole genome shotgun (WGS) entry which is preliminary data.</text>
</comment>
<evidence type="ECO:0000256" key="1">
    <source>
        <dbReference type="PROSITE-ProRule" id="PRU00023"/>
    </source>
</evidence>
<dbReference type="InterPro" id="IPR052895">
    <property type="entry name" value="HetReg/Transcr_Mod"/>
</dbReference>
<proteinExistence type="predicted"/>
<dbReference type="Pfam" id="PF00023">
    <property type="entry name" value="Ank"/>
    <property type="match status" value="1"/>
</dbReference>
<sequence length="624" mass="69539">MPSYHHSPLPEGSVRLLRLLPHRDEQSRIECNLSVCHLLDSGTAHPFEALSYEWGSGGRPKSILINDREYVVGPNLHAALLHLRDRFVDRIVWVDAICIDQKNTAEKSQQVQSMAKIYAKASRVIVWLGEATATSDHALEDIRMSSNQQSPAIDKTNKEAILALIERQWFQRIWVLQEVAAARHVLVKCGPTEIDGYAFGSGLDALKSLYDDNPNLRGLIPPITYLIRNAVFRPRYNAIERGRFSLSIRPLGELVDMFHTRKATVPLDKVYALLGMSSDDPSAAGLLADYGASWETVFRKLVTFSLSNQMSVETWDGKEVAMISGKGCVLGEVSVVEGDTITWKVTPKGRSQSFTLPASAKPIRPRDVICLLQGASRPTIIRLHKDYSAVIRIAVSFVDNSDVPNTKWSERLESLDDFLLIWDWDTSQDRVQAKEYQDFRSGQGLFDHKSQAQKDLDKATRLWWVGRVLESLGRYEEAVNSLQKSVEMGIMVLRGAHSLESSYASWAAWGDLFVKDRGGKDRGGWAPLLYAAEKGYEGVVRQLLERGAAVEAKDNDGRTPLSWAAEKGHEAVVKLLLGKGAKVDLLLDTGKVDVDAKDSDGRTPLSWAAEKSHEAVVKLLRSIK</sequence>
<feature type="repeat" description="ANK" evidence="1">
    <location>
        <begin position="523"/>
        <end position="555"/>
    </location>
</feature>
<evidence type="ECO:0000313" key="4">
    <source>
        <dbReference type="Proteomes" id="UP001302602"/>
    </source>
</evidence>
<keyword evidence="4" id="KW-1185">Reference proteome</keyword>